<feature type="domain" description="PIN" evidence="1">
    <location>
        <begin position="2"/>
        <end position="111"/>
    </location>
</feature>
<protein>
    <submittedName>
        <fullName evidence="2">Putative toxin-antitoxin system toxin component, PIN family</fullName>
    </submittedName>
</protein>
<dbReference type="PANTHER" id="PTHR34610">
    <property type="entry name" value="SSL7007 PROTEIN"/>
    <property type="match status" value="1"/>
</dbReference>
<dbReference type="EMBL" id="VUMO01000012">
    <property type="protein sequence ID" value="MSS20389.1"/>
    <property type="molecule type" value="Genomic_DNA"/>
</dbReference>
<dbReference type="InterPro" id="IPR002716">
    <property type="entry name" value="PIN_dom"/>
</dbReference>
<evidence type="ECO:0000259" key="1">
    <source>
        <dbReference type="Pfam" id="PF13470"/>
    </source>
</evidence>
<keyword evidence="3" id="KW-1185">Reference proteome</keyword>
<evidence type="ECO:0000313" key="3">
    <source>
        <dbReference type="Proteomes" id="UP000461754"/>
    </source>
</evidence>
<dbReference type="InterPro" id="IPR029060">
    <property type="entry name" value="PIN-like_dom_sf"/>
</dbReference>
<dbReference type="NCBIfam" id="TIGR00305">
    <property type="entry name" value="putative toxin-antitoxin system toxin component, PIN family"/>
    <property type="match status" value="1"/>
</dbReference>
<dbReference type="InterPro" id="IPR002850">
    <property type="entry name" value="PIN_toxin-like"/>
</dbReference>
<name>A0A7X2NGV6_9FIRM</name>
<proteinExistence type="predicted"/>
<dbReference type="SUPFAM" id="SSF88723">
    <property type="entry name" value="PIN domain-like"/>
    <property type="match status" value="1"/>
</dbReference>
<dbReference type="Pfam" id="PF13470">
    <property type="entry name" value="PIN_3"/>
    <property type="match status" value="1"/>
</dbReference>
<comment type="caution">
    <text evidence="2">The sequence shown here is derived from an EMBL/GenBank/DDBJ whole genome shotgun (WGS) entry which is preliminary data.</text>
</comment>
<dbReference type="PANTHER" id="PTHR34610:SF4">
    <property type="entry name" value="SLL8027 PROTEIN"/>
    <property type="match status" value="1"/>
</dbReference>
<organism evidence="2 3">
    <name type="scientific">Pseudoramibacter porci</name>
    <dbReference type="NCBI Taxonomy" id="2606631"/>
    <lineage>
        <taxon>Bacteria</taxon>
        <taxon>Bacillati</taxon>
        <taxon>Bacillota</taxon>
        <taxon>Clostridia</taxon>
        <taxon>Eubacteriales</taxon>
        <taxon>Eubacteriaceae</taxon>
        <taxon>Pseudoramibacter</taxon>
    </lineage>
</organism>
<sequence length="142" mass="16114">MKVFIDTNILISAALFPNSIPFQAYCRAVSYPNSAIICDLNIDELKEVFNRKFPTKTLILDQFLSAIMTSITIVKVPEAPIDDESKIRDEKDKPIFRAAVMAGADVFLIGDKDFLESGIKDPRIMTPHDFLNVERLYTKQKE</sequence>
<dbReference type="Proteomes" id="UP000461754">
    <property type="component" value="Unassembled WGS sequence"/>
</dbReference>
<reference evidence="2 3" key="1">
    <citation type="submission" date="2019-08" db="EMBL/GenBank/DDBJ databases">
        <title>In-depth cultivation of the pig gut microbiome towards novel bacterial diversity and tailored functional studies.</title>
        <authorList>
            <person name="Wylensek D."/>
            <person name="Hitch T.C.A."/>
            <person name="Clavel T."/>
        </authorList>
    </citation>
    <scope>NUCLEOTIDE SEQUENCE [LARGE SCALE GENOMIC DNA]</scope>
    <source>
        <strain evidence="2 3">RF-744-FAT-4</strain>
    </source>
</reference>
<dbReference type="AlphaFoldDB" id="A0A7X2NGV6"/>
<accession>A0A7X2NGV6</accession>
<gene>
    <name evidence="2" type="ORF">FYJ52_08265</name>
</gene>
<evidence type="ECO:0000313" key="2">
    <source>
        <dbReference type="EMBL" id="MSS20389.1"/>
    </source>
</evidence>